<proteinExistence type="predicted"/>
<keyword evidence="1" id="KW-0472">Membrane</keyword>
<dbReference type="Proteomes" id="UP000237347">
    <property type="component" value="Unassembled WGS sequence"/>
</dbReference>
<evidence type="ECO:0000256" key="1">
    <source>
        <dbReference type="SAM" id="Phobius"/>
    </source>
</evidence>
<keyword evidence="1" id="KW-1133">Transmembrane helix</keyword>
<sequence length="76" mass="8942">MNSRQAISYSFGFFDFLVTILFHLFLPLIIYFFFSFFGKAPLIIYLDLVGTVLFFWVICLQTFRLNMAFLSSSCKI</sequence>
<keyword evidence="3" id="KW-1185">Reference proteome</keyword>
<name>A0AAW0IZZ5_QUESU</name>
<protein>
    <submittedName>
        <fullName evidence="2">Uncharacterized protein</fullName>
    </submittedName>
</protein>
<evidence type="ECO:0000313" key="3">
    <source>
        <dbReference type="Proteomes" id="UP000237347"/>
    </source>
</evidence>
<feature type="transmembrane region" description="Helical" evidence="1">
    <location>
        <begin position="12"/>
        <end position="36"/>
    </location>
</feature>
<dbReference type="EMBL" id="PKMF04000764">
    <property type="protein sequence ID" value="KAK7819832.1"/>
    <property type="molecule type" value="Genomic_DNA"/>
</dbReference>
<organism evidence="2 3">
    <name type="scientific">Quercus suber</name>
    <name type="common">Cork oak</name>
    <dbReference type="NCBI Taxonomy" id="58331"/>
    <lineage>
        <taxon>Eukaryota</taxon>
        <taxon>Viridiplantae</taxon>
        <taxon>Streptophyta</taxon>
        <taxon>Embryophyta</taxon>
        <taxon>Tracheophyta</taxon>
        <taxon>Spermatophyta</taxon>
        <taxon>Magnoliopsida</taxon>
        <taxon>eudicotyledons</taxon>
        <taxon>Gunneridae</taxon>
        <taxon>Pentapetalae</taxon>
        <taxon>rosids</taxon>
        <taxon>fabids</taxon>
        <taxon>Fagales</taxon>
        <taxon>Fagaceae</taxon>
        <taxon>Quercus</taxon>
    </lineage>
</organism>
<dbReference type="AlphaFoldDB" id="A0AAW0IZZ5"/>
<feature type="transmembrane region" description="Helical" evidence="1">
    <location>
        <begin position="42"/>
        <end position="63"/>
    </location>
</feature>
<reference evidence="2 3" key="1">
    <citation type="journal article" date="2018" name="Sci. Data">
        <title>The draft genome sequence of cork oak.</title>
        <authorList>
            <person name="Ramos A.M."/>
            <person name="Usie A."/>
            <person name="Barbosa P."/>
            <person name="Barros P.M."/>
            <person name="Capote T."/>
            <person name="Chaves I."/>
            <person name="Simoes F."/>
            <person name="Abreu I."/>
            <person name="Carrasquinho I."/>
            <person name="Faro C."/>
            <person name="Guimaraes J.B."/>
            <person name="Mendonca D."/>
            <person name="Nobrega F."/>
            <person name="Rodrigues L."/>
            <person name="Saibo N.J.M."/>
            <person name="Varela M.C."/>
            <person name="Egas C."/>
            <person name="Matos J."/>
            <person name="Miguel C.M."/>
            <person name="Oliveira M.M."/>
            <person name="Ricardo C.P."/>
            <person name="Goncalves S."/>
        </authorList>
    </citation>
    <scope>NUCLEOTIDE SEQUENCE [LARGE SCALE GENOMIC DNA]</scope>
    <source>
        <strain evidence="3">cv. HL8</strain>
    </source>
</reference>
<keyword evidence="1" id="KW-0812">Transmembrane</keyword>
<gene>
    <name evidence="2" type="ORF">CFP56_039549</name>
</gene>
<accession>A0AAW0IZZ5</accession>
<comment type="caution">
    <text evidence="2">The sequence shown here is derived from an EMBL/GenBank/DDBJ whole genome shotgun (WGS) entry which is preliminary data.</text>
</comment>
<evidence type="ECO:0000313" key="2">
    <source>
        <dbReference type="EMBL" id="KAK7819832.1"/>
    </source>
</evidence>